<dbReference type="Pfam" id="PF03909">
    <property type="entry name" value="BSD"/>
    <property type="match status" value="1"/>
</dbReference>
<dbReference type="InterPro" id="IPR005607">
    <property type="entry name" value="BSD_dom"/>
</dbReference>
<reference evidence="8 9" key="1">
    <citation type="submission" date="2015-01" db="EMBL/GenBank/DDBJ databases">
        <title>Evolution of Trichinella species and genotypes.</title>
        <authorList>
            <person name="Korhonen P.K."/>
            <person name="Edoardo P."/>
            <person name="Giuseppe L.R."/>
            <person name="Gasser R.B."/>
        </authorList>
    </citation>
    <scope>NUCLEOTIDE SEQUENCE [LARGE SCALE GENOMIC DNA]</scope>
    <source>
        <strain evidence="8">ISS1980</strain>
    </source>
</reference>
<evidence type="ECO:0000256" key="6">
    <source>
        <dbReference type="SAM" id="Phobius"/>
    </source>
</evidence>
<dbReference type="Gene3D" id="6.10.140.1200">
    <property type="match status" value="1"/>
</dbReference>
<organism evidence="8 9">
    <name type="scientific">Trichinella papuae</name>
    <dbReference type="NCBI Taxonomy" id="268474"/>
    <lineage>
        <taxon>Eukaryota</taxon>
        <taxon>Metazoa</taxon>
        <taxon>Ecdysozoa</taxon>
        <taxon>Nematoda</taxon>
        <taxon>Enoplea</taxon>
        <taxon>Dorylaimia</taxon>
        <taxon>Trichinellida</taxon>
        <taxon>Trichinellidae</taxon>
        <taxon>Trichinella</taxon>
    </lineage>
</organism>
<feature type="compositionally biased region" description="Polar residues" evidence="5">
    <location>
        <begin position="2257"/>
        <end position="2266"/>
    </location>
</feature>
<dbReference type="SUPFAM" id="SSF50729">
    <property type="entry name" value="PH domain-like"/>
    <property type="match status" value="1"/>
</dbReference>
<evidence type="ECO:0000256" key="4">
    <source>
        <dbReference type="ARBA" id="ARBA00023306"/>
    </source>
</evidence>
<evidence type="ECO:0000256" key="2">
    <source>
        <dbReference type="ARBA" id="ARBA00022618"/>
    </source>
</evidence>
<feature type="domain" description="BSD" evidence="7">
    <location>
        <begin position="2115"/>
        <end position="2167"/>
    </location>
</feature>
<keyword evidence="6" id="KW-0812">Transmembrane</keyword>
<gene>
    <name evidence="8" type="primary">ANAPC1</name>
    <name evidence="8" type="ORF">T10_1905</name>
</gene>
<evidence type="ECO:0000313" key="8">
    <source>
        <dbReference type="EMBL" id="KRZ70290.1"/>
    </source>
</evidence>
<feature type="non-terminal residue" evidence="8">
    <location>
        <position position="1"/>
    </location>
</feature>
<comment type="caution">
    <text evidence="8">The sequence shown here is derived from an EMBL/GenBank/DDBJ whole genome shotgun (WGS) entry which is preliminary data.</text>
</comment>
<dbReference type="InterPro" id="IPR013876">
    <property type="entry name" value="TFIIH_BTF_p62_N"/>
</dbReference>
<evidence type="ECO:0000259" key="7">
    <source>
        <dbReference type="PROSITE" id="PS50858"/>
    </source>
</evidence>
<dbReference type="PANTHER" id="PTHR12827:SF3">
    <property type="entry name" value="ANAPHASE-PROMOTING COMPLEX SUBUNIT 1"/>
    <property type="match status" value="1"/>
</dbReference>
<dbReference type="CDD" id="cd13229">
    <property type="entry name" value="PH_TFIIH"/>
    <property type="match status" value="1"/>
</dbReference>
<keyword evidence="6" id="KW-1133">Transmembrane helix</keyword>
<dbReference type="InterPro" id="IPR011989">
    <property type="entry name" value="ARM-like"/>
</dbReference>
<dbReference type="GO" id="GO:0007091">
    <property type="term" value="P:metaphase/anaphase transition of mitotic cell cycle"/>
    <property type="evidence" value="ECO:0007669"/>
    <property type="project" value="TreeGrafter"/>
</dbReference>
<evidence type="ECO:0000256" key="3">
    <source>
        <dbReference type="ARBA" id="ARBA00022776"/>
    </source>
</evidence>
<dbReference type="PROSITE" id="PS50858">
    <property type="entry name" value="BSD"/>
    <property type="match status" value="2"/>
</dbReference>
<dbReference type="Gene3D" id="1.10.3970.10">
    <property type="entry name" value="BSD domain"/>
    <property type="match status" value="1"/>
</dbReference>
<dbReference type="Pfam" id="PF08567">
    <property type="entry name" value="PH_TFIIH"/>
    <property type="match status" value="1"/>
</dbReference>
<dbReference type="InterPro" id="IPR035925">
    <property type="entry name" value="BSD_dom_sf"/>
</dbReference>
<evidence type="ECO:0000256" key="5">
    <source>
        <dbReference type="SAM" id="MobiDB-lite"/>
    </source>
</evidence>
<dbReference type="GO" id="GO:0070979">
    <property type="term" value="P:protein K11-linked ubiquitination"/>
    <property type="evidence" value="ECO:0007669"/>
    <property type="project" value="TreeGrafter"/>
</dbReference>
<keyword evidence="2" id="KW-0132">Cell division</keyword>
<feature type="domain" description="BSD" evidence="7">
    <location>
        <begin position="2046"/>
        <end position="2090"/>
    </location>
</feature>
<keyword evidence="4" id="KW-0131">Cell cycle</keyword>
<dbReference type="SMART" id="SM00751">
    <property type="entry name" value="BSD"/>
    <property type="match status" value="2"/>
</dbReference>
<feature type="region of interest" description="Disordered" evidence="5">
    <location>
        <begin position="385"/>
        <end position="426"/>
    </location>
</feature>
<keyword evidence="3" id="KW-0498">Mitosis</keyword>
<dbReference type="Gene3D" id="1.25.10.10">
    <property type="entry name" value="Leucine-rich Repeat Variant"/>
    <property type="match status" value="1"/>
</dbReference>
<dbReference type="PANTHER" id="PTHR12827">
    <property type="entry name" value="MEIOTIC CHECKPOINT REGULATOR TSG24 FAMILY MEMBER"/>
    <property type="match status" value="1"/>
</dbReference>
<dbReference type="GO" id="GO:0051301">
    <property type="term" value="P:cell division"/>
    <property type="evidence" value="ECO:0007669"/>
    <property type="project" value="UniProtKB-KW"/>
</dbReference>
<dbReference type="InterPro" id="IPR011993">
    <property type="entry name" value="PH-like_dom_sf"/>
</dbReference>
<evidence type="ECO:0000313" key="9">
    <source>
        <dbReference type="Proteomes" id="UP000054843"/>
    </source>
</evidence>
<protein>
    <submittedName>
        <fullName evidence="8">Anaphase-promoting complex subunit 1</fullName>
    </submittedName>
</protein>
<feature type="compositionally biased region" description="Basic and acidic residues" evidence="5">
    <location>
        <begin position="2267"/>
        <end position="2281"/>
    </location>
</feature>
<feature type="transmembrane region" description="Helical" evidence="6">
    <location>
        <begin position="12"/>
        <end position="35"/>
    </location>
</feature>
<dbReference type="GO" id="GO:0031145">
    <property type="term" value="P:anaphase-promoting complex-dependent catabolic process"/>
    <property type="evidence" value="ECO:0007669"/>
    <property type="project" value="TreeGrafter"/>
</dbReference>
<keyword evidence="6" id="KW-0472">Membrane</keyword>
<dbReference type="GO" id="GO:0005680">
    <property type="term" value="C:anaphase-promoting complex"/>
    <property type="evidence" value="ECO:0007669"/>
    <property type="project" value="InterPro"/>
</dbReference>
<dbReference type="OrthoDB" id="360521at2759"/>
<dbReference type="SUPFAM" id="SSF140383">
    <property type="entry name" value="BSD domain-like"/>
    <property type="match status" value="2"/>
</dbReference>
<name>A0A0V1MFJ6_9BILA</name>
<dbReference type="InterPro" id="IPR024990">
    <property type="entry name" value="Apc1"/>
</dbReference>
<dbReference type="Proteomes" id="UP000054843">
    <property type="component" value="Unassembled WGS sequence"/>
</dbReference>
<feature type="region of interest" description="Disordered" evidence="5">
    <location>
        <begin position="2257"/>
        <end position="2281"/>
    </location>
</feature>
<proteinExistence type="inferred from homology"/>
<keyword evidence="9" id="KW-1185">Reference proteome</keyword>
<evidence type="ECO:0000256" key="1">
    <source>
        <dbReference type="ARBA" id="ARBA00010547"/>
    </source>
</evidence>
<accession>A0A0V1MFJ6</accession>
<feature type="compositionally biased region" description="Polar residues" evidence="5">
    <location>
        <begin position="405"/>
        <end position="414"/>
    </location>
</feature>
<comment type="similarity">
    <text evidence="1">Belongs to the APC1 family.</text>
</comment>
<dbReference type="EMBL" id="JYDO01000117">
    <property type="protein sequence ID" value="KRZ70290.1"/>
    <property type="molecule type" value="Genomic_DNA"/>
</dbReference>
<dbReference type="STRING" id="268474.A0A0V1MFJ6"/>
<sequence length="2506" mass="284992">LLHNEHLIFEFTYFSLFIIILLKQFCYRFVIVHLLESMLIETKSAPFCPMGMKLMLDEEIISSGSKTMENVEEDGKSSEMKHFRPFSKKKFIVTNRWNKRLNQTEDLLASGNRCYVSVNDSELKMTYNTDFSIIDAFWINFQSKTNSEEVDYLCICGELEAKFHIERGTFYNINFPFEVENVFRTSRGLIIQRKKKSINPVNQLLPFVFSLGHPLDEFLPVIYKPFDNENARYMTSPNMLLCHVSADFSLVLVFHRTTYTHSLWKLRKSTEEDRLAAAKHYEESVCSIFDTTMMSFRTPVVNLNRSQKTDSSLFHSKILHPNITHHHSALHQHLAVSQANSSNQPITHGLPLVSTPMNSKLCKSTLSPGFSRLFSASSAKSVSQYFSPSTFGQTPAHRKYRKLQRQSSTDSNTFSDEKTKLQEDSSNEIPGEMLIPDICLEKLWDEASENIRQPKDNLPCKKAFCTRDWTGRKYICYLLAESQQLKCLRLEFEDENFNNFAVLDSCVICNCDDACGSESMNVMLVLHCISNIAIYSGMTKIGYLDLDASKSSVQAVDTPLNSFTMNTFLYQEVIATASTPCSSSRNIPFAGYVSTPLTGNTSSIYGSTLNEYFKLPTPVSVENKPVKSLIASSIDFIVTLKSGGIFKLKLPQLYRTKLVGLCIESLKDVLPEEVAFDLLVHWFQRNSSCSEKEELKCFSNFILRLVGLTESTSAGNLHSDTEMDISHEETSPWETMLKLDSVQQLIEEFQLKLPDLHSSQYPAREMVIVDYEAPFFAHMPNIYIALSGVYEEARLNKDIPKEIDNFLIMLSKIADALRLVEQKDRFLRNLTNSRVIPEQRQYYYIDDAHWKLLEFEQGCWPCVGVFELFVKILRRDCTYTLPVMVPASCRRLFGVLAFVLLLSQETNQLRTVLQLRGKLDAFHNRVLDTTELEELGDLLTDELPSLLVTLPLGVALPMADQWPQLQVYPLSLPAEVYNNALQPTLLPPPWSPQPTCFDRRLKECQEEEEEVRLDSFDHEVSAMLRCRCMDIEMLQGPFGYDYRKHHVWKEMSLWDPIPLNPDCDFSKDKDKEKLDRFIHDALLQRFASAIGRGAFLYRLIPMEWKFATPPPRISFCGVVRDSGFIAELAPSSFSSLVLSWVFFHHGVASTLMLQSNGLMPPPVTSYTQRLEQTTRCNAQIGGELFGLGLNNLLDDIEECDCHELLVLKDPMLSVGLLLGLSANKRGTGDHSVMKKLALHVPFLSTKVAVDLSIEPILQSASILGIGLLFAETCSIKLCYALLQEIKYLCWITQGFIQEKESYALTCGIALGFICLGEGPRIFESTGAALFRDLIKLLHGQMEKPDNFDVLRTIYGDALPTPFQMTHVSAAPTILALGMLFLKTSNFMVMENLKLPNILIKLTSIRPDAALLCVLCRSLIDWDGIEPHPHWVESQVPAVIKDVLKKSKTDKNHLDGKFDDYYAVLYYYCVTGACLAIAIKYASDFDEFAVNTLKYYMEELSGNLEHNSSVNAGGYTVNFCHTNILVGLALILAGTGDKEIMNIAMEVCSDTAKGQDGSTYIGCTLPSFLVLGILCLGGGRYGFKKDNFSVACMLCAFYPRYPSYHTDNRHCIQVIRHLYVLALEKRYLIVKDYWSNETLSCSVSYYSELQQNYVQLSAPLVLPSLDQIGDILLSMDGYMLKYFTKEKSSWEELKTIIASDGVVKLFPLSFARTFKFHWEVPKPLSAGDAPSECPLEQGMMNMNNYSFMQTRPLLMQHLMRELLEFSLASRISSTTVHQIKLVQEYLYFCNSVLKKPEKHLNINSAIISRCISWLEKELKKYISKQDIKEYLKSGILYKTDNNRPVDLSQALIYYEIPPLGCTELPQASEDTTNDDDDDAVLLKIMQCLPAQRSYTFAEHFGIDLMAPADLQAVFSVGCSKLTVAASIGQMASTDSQRREEILIKVDNVVNKKHGMGSLCVFRDRILWISSVDHELCVRLKMDEIRTQKISPAGKAKIQLQLCLHNDTSVIFQFCNPNGAEKQLQDRESVKELLQVQLAKLKYMPNAEIERKRKILNDDPQLYKLYEELVTTDVLKADDFWLIFASNKLKKEEEKEQNLQKTGISGGFLGDVAERDAYNEMKLNLTTEIIESIFRTYPAVKEKHKQLVPSEMTEEDFWTLFFQSHYFHRDREIAPGIKEFFADCFKIDNQDFYDQLQMHYNVVESQAVVSTPEGNAFQELAADEDMDQRKFQNTTLVKRLNYHSNQIIRSHESVAASNSAMTLTVTPSKSKDSEQSSVDNRKLPKLTECEELTGTEVDTFEGVHLNVKDDSQFQTFLTDDSATFDHDDAVRWVNLVVESEHYWSSSEINPTTAAALLVNEEAAMSTLTRLSFDGDESSSQSDLQPSESSLLMQVAHFLSIPDDLLSEMHNVHFSLSEVLRLFWRNFPPLTTEASSKLQFAVETLRKFEQNKLRPLSDRLAASESTTENDFCTTLFTCLHAAYSKYEIWLQKRKAAGKRQAASTKKVKL</sequence>
<dbReference type="GO" id="GO:0060090">
    <property type="term" value="F:molecular adaptor activity"/>
    <property type="evidence" value="ECO:0007669"/>
    <property type="project" value="TreeGrafter"/>
</dbReference>
<dbReference type="Gene3D" id="2.30.29.30">
    <property type="entry name" value="Pleckstrin-homology domain (PH domain)/Phosphotyrosine-binding domain (PTB)"/>
    <property type="match status" value="1"/>
</dbReference>